<comment type="caution">
    <text evidence="2">The sequence shown here is derived from an EMBL/GenBank/DDBJ whole genome shotgun (WGS) entry which is preliminary data.</text>
</comment>
<evidence type="ECO:0000259" key="1">
    <source>
        <dbReference type="PROSITE" id="PS51186"/>
    </source>
</evidence>
<accession>A0ABQ3V5G3</accession>
<dbReference type="PROSITE" id="PS51186">
    <property type="entry name" value="GNAT"/>
    <property type="match status" value="1"/>
</dbReference>
<reference evidence="2 3" key="1">
    <citation type="journal article" date="2021" name="Int. J. Syst. Evol. Microbiol.">
        <title>Reticulibacter mediterranei gen. nov., sp. nov., within the new family Reticulibacteraceae fam. nov., and Ktedonospora formicarum gen. nov., sp. nov., Ktedonobacter robiniae sp. nov., Dictyobacter formicarum sp. nov. and Dictyobacter arantiisoli sp. nov., belonging to the class Ktedonobacteria.</title>
        <authorList>
            <person name="Yabe S."/>
            <person name="Zheng Y."/>
            <person name="Wang C.M."/>
            <person name="Sakai Y."/>
            <person name="Abe K."/>
            <person name="Yokota A."/>
            <person name="Donadio S."/>
            <person name="Cavaletti L."/>
            <person name="Monciardini P."/>
        </authorList>
    </citation>
    <scope>NUCLEOTIDE SEQUENCE [LARGE SCALE GENOMIC DNA]</scope>
    <source>
        <strain evidence="2 3">SOSP1-30</strain>
    </source>
</reference>
<evidence type="ECO:0000313" key="2">
    <source>
        <dbReference type="EMBL" id="GHO60153.1"/>
    </source>
</evidence>
<dbReference type="RefSeq" id="WP_201376320.1">
    <property type="nucleotide sequence ID" value="NZ_BNJG01000004.1"/>
</dbReference>
<organism evidence="2 3">
    <name type="scientific">Ktedonobacter robiniae</name>
    <dbReference type="NCBI Taxonomy" id="2778365"/>
    <lineage>
        <taxon>Bacteria</taxon>
        <taxon>Bacillati</taxon>
        <taxon>Chloroflexota</taxon>
        <taxon>Ktedonobacteria</taxon>
        <taxon>Ktedonobacterales</taxon>
        <taxon>Ktedonobacteraceae</taxon>
        <taxon>Ktedonobacter</taxon>
    </lineage>
</organism>
<gene>
    <name evidence="2" type="ORF">KSB_86280</name>
</gene>
<protein>
    <recommendedName>
        <fullName evidence="1">N-acetyltransferase domain-containing protein</fullName>
    </recommendedName>
</protein>
<dbReference type="EMBL" id="BNJG01000004">
    <property type="protein sequence ID" value="GHO60153.1"/>
    <property type="molecule type" value="Genomic_DNA"/>
</dbReference>
<dbReference type="InterPro" id="IPR000182">
    <property type="entry name" value="GNAT_dom"/>
</dbReference>
<dbReference type="Pfam" id="PF00583">
    <property type="entry name" value="Acetyltransf_1"/>
    <property type="match status" value="1"/>
</dbReference>
<dbReference type="InterPro" id="IPR016181">
    <property type="entry name" value="Acyl_CoA_acyltransferase"/>
</dbReference>
<dbReference type="Gene3D" id="3.40.630.30">
    <property type="match status" value="1"/>
</dbReference>
<proteinExistence type="predicted"/>
<sequence length="117" mass="13074">MNLLGNNLTLIPADREGRLIGVAETAFHPSANVGWIALLIIRREFQGRGYGREAATLLKDYLFSSPEVTEIGLGVLVQNTLAQAFWESCGYARNARHRDTHGNGCYMYRFLRTTVVT</sequence>
<name>A0ABQ3V5G3_9CHLR</name>
<keyword evidence="3" id="KW-1185">Reference proteome</keyword>
<dbReference type="Proteomes" id="UP000654345">
    <property type="component" value="Unassembled WGS sequence"/>
</dbReference>
<dbReference type="SUPFAM" id="SSF55729">
    <property type="entry name" value="Acyl-CoA N-acyltransferases (Nat)"/>
    <property type="match status" value="1"/>
</dbReference>
<dbReference type="CDD" id="cd04301">
    <property type="entry name" value="NAT_SF"/>
    <property type="match status" value="1"/>
</dbReference>
<evidence type="ECO:0000313" key="3">
    <source>
        <dbReference type="Proteomes" id="UP000654345"/>
    </source>
</evidence>
<feature type="domain" description="N-acetyltransferase" evidence="1">
    <location>
        <begin position="1"/>
        <end position="112"/>
    </location>
</feature>